<protein>
    <submittedName>
        <fullName evidence="4">Acyl-CoA thioester hydrolase</fullName>
    </submittedName>
</protein>
<dbReference type="NCBIfam" id="TIGR00051">
    <property type="entry name" value="YbgC/FadM family acyl-CoA thioesterase"/>
    <property type="match status" value="1"/>
</dbReference>
<comment type="similarity">
    <text evidence="1">Belongs to the 4-hydroxybenzoyl-CoA thioesterase family.</text>
</comment>
<dbReference type="InterPro" id="IPR006683">
    <property type="entry name" value="Thioestr_dom"/>
</dbReference>
<dbReference type="FunCoup" id="A0A1H9J273">
    <property type="interactions" value="115"/>
</dbReference>
<dbReference type="SUPFAM" id="SSF54637">
    <property type="entry name" value="Thioesterase/thiol ester dehydrase-isomerase"/>
    <property type="match status" value="1"/>
</dbReference>
<name>A0A1H9J273_9BACT</name>
<accession>A0A1H9J273</accession>
<dbReference type="PANTHER" id="PTHR31793:SF27">
    <property type="entry name" value="NOVEL THIOESTERASE SUPERFAMILY DOMAIN AND SAPOSIN A-TYPE DOMAIN CONTAINING PROTEIN (0610012H03RIK)"/>
    <property type="match status" value="1"/>
</dbReference>
<evidence type="ECO:0000313" key="4">
    <source>
        <dbReference type="EMBL" id="SEQ80878.1"/>
    </source>
</evidence>
<proteinExistence type="inferred from homology"/>
<dbReference type="PANTHER" id="PTHR31793">
    <property type="entry name" value="4-HYDROXYBENZOYL-COA THIOESTERASE FAMILY MEMBER"/>
    <property type="match status" value="1"/>
</dbReference>
<dbReference type="AlphaFoldDB" id="A0A1H9J273"/>
<evidence type="ECO:0000256" key="2">
    <source>
        <dbReference type="ARBA" id="ARBA00022801"/>
    </source>
</evidence>
<dbReference type="InParanoid" id="A0A1H9J273"/>
<dbReference type="Gene3D" id="3.10.129.10">
    <property type="entry name" value="Hotdog Thioesterase"/>
    <property type="match status" value="1"/>
</dbReference>
<evidence type="ECO:0000256" key="1">
    <source>
        <dbReference type="ARBA" id="ARBA00005953"/>
    </source>
</evidence>
<dbReference type="STRING" id="478744.SAMN05444359_11656"/>
<dbReference type="InterPro" id="IPR050563">
    <property type="entry name" value="4-hydroxybenzoyl-CoA_TE"/>
</dbReference>
<dbReference type="InterPro" id="IPR029069">
    <property type="entry name" value="HotDog_dom_sf"/>
</dbReference>
<dbReference type="InterPro" id="IPR006684">
    <property type="entry name" value="YbgC/YbaW"/>
</dbReference>
<dbReference type="Proteomes" id="UP000199021">
    <property type="component" value="Unassembled WGS sequence"/>
</dbReference>
<evidence type="ECO:0000259" key="3">
    <source>
        <dbReference type="Pfam" id="PF03061"/>
    </source>
</evidence>
<dbReference type="Pfam" id="PF03061">
    <property type="entry name" value="4HBT"/>
    <property type="match status" value="1"/>
</dbReference>
<gene>
    <name evidence="4" type="ORF">SAMN05444359_11656</name>
</gene>
<dbReference type="EMBL" id="FOFB01000016">
    <property type="protein sequence ID" value="SEQ80878.1"/>
    <property type="molecule type" value="Genomic_DNA"/>
</dbReference>
<evidence type="ECO:0000313" key="5">
    <source>
        <dbReference type="Proteomes" id="UP000199021"/>
    </source>
</evidence>
<organism evidence="4 5">
    <name type="scientific">Neolewinella agarilytica</name>
    <dbReference type="NCBI Taxonomy" id="478744"/>
    <lineage>
        <taxon>Bacteria</taxon>
        <taxon>Pseudomonadati</taxon>
        <taxon>Bacteroidota</taxon>
        <taxon>Saprospiria</taxon>
        <taxon>Saprospirales</taxon>
        <taxon>Lewinellaceae</taxon>
        <taxon>Neolewinella</taxon>
    </lineage>
</organism>
<feature type="domain" description="Thioesterase" evidence="3">
    <location>
        <begin position="69"/>
        <end position="152"/>
    </location>
</feature>
<dbReference type="CDD" id="cd00586">
    <property type="entry name" value="4HBT"/>
    <property type="match status" value="1"/>
</dbReference>
<keyword evidence="5" id="KW-1185">Reference proteome</keyword>
<sequence length="186" mass="21500">MSRTFRTGWLLPFSDMDKQGKAPTALFFFPLHPRPRPYPALAVHQAPSYMLTTKTTHRVRYGETDQMAYLYYGRYALLYEIGRVEMLRDLGLTYANMEMEHGIMMPVMSLNQRFVRPARYDELLTISTSLRHIPTTTITFHVEIHNEQGKLVNGGSVKLCFVEQSSGKAVAAPEFLLEKLRQYFEV</sequence>
<dbReference type="GO" id="GO:0047617">
    <property type="term" value="F:fatty acyl-CoA hydrolase activity"/>
    <property type="evidence" value="ECO:0007669"/>
    <property type="project" value="TreeGrafter"/>
</dbReference>
<reference evidence="5" key="1">
    <citation type="submission" date="2016-10" db="EMBL/GenBank/DDBJ databases">
        <authorList>
            <person name="Varghese N."/>
            <person name="Submissions S."/>
        </authorList>
    </citation>
    <scope>NUCLEOTIDE SEQUENCE [LARGE SCALE GENOMIC DNA]</scope>
    <source>
        <strain evidence="5">DSM 24740</strain>
    </source>
</reference>
<keyword evidence="2 4" id="KW-0378">Hydrolase</keyword>